<dbReference type="GO" id="GO:0050071">
    <property type="term" value="F:phosphatidylglycerol lysyltransferase activity"/>
    <property type="evidence" value="ECO:0007669"/>
    <property type="project" value="UniProtKB-EC"/>
</dbReference>
<feature type="transmembrane region" description="Helical" evidence="14">
    <location>
        <begin position="169"/>
        <end position="187"/>
    </location>
</feature>
<dbReference type="PANTHER" id="PTHR34697:SF2">
    <property type="entry name" value="PHOSPHATIDYLGLYCEROL LYSYLTRANSFERASE"/>
    <property type="match status" value="1"/>
</dbReference>
<feature type="transmembrane region" description="Helical" evidence="14">
    <location>
        <begin position="329"/>
        <end position="349"/>
    </location>
</feature>
<proteinExistence type="inferred from homology"/>
<evidence type="ECO:0000313" key="17">
    <source>
        <dbReference type="Proteomes" id="UP000322918"/>
    </source>
</evidence>
<dbReference type="OrthoDB" id="145485at2"/>
<feature type="transmembrane region" description="Helical" evidence="14">
    <location>
        <begin position="52"/>
        <end position="72"/>
    </location>
</feature>
<comment type="subcellular location">
    <subcellularLocation>
        <location evidence="1">Cell membrane</location>
        <topology evidence="1">Multi-pass membrane protein</topology>
    </subcellularLocation>
</comment>
<keyword evidence="8 14" id="KW-1133">Transmembrane helix</keyword>
<evidence type="ECO:0000256" key="10">
    <source>
        <dbReference type="ARBA" id="ARBA00023136"/>
    </source>
</evidence>
<feature type="transmembrane region" description="Helical" evidence="14">
    <location>
        <begin position="252"/>
        <end position="272"/>
    </location>
</feature>
<evidence type="ECO:0000256" key="9">
    <source>
        <dbReference type="ARBA" id="ARBA00023098"/>
    </source>
</evidence>
<dbReference type="Pfam" id="PF09924">
    <property type="entry name" value="LPG_synthase_C"/>
    <property type="match status" value="1"/>
</dbReference>
<feature type="transmembrane region" description="Helical" evidence="14">
    <location>
        <begin position="134"/>
        <end position="157"/>
    </location>
</feature>
<feature type="transmembrane region" description="Helical" evidence="14">
    <location>
        <begin position="292"/>
        <end position="317"/>
    </location>
</feature>
<evidence type="ECO:0000256" key="14">
    <source>
        <dbReference type="SAM" id="Phobius"/>
    </source>
</evidence>
<keyword evidence="11" id="KW-0046">Antibiotic resistance</keyword>
<dbReference type="InterPro" id="IPR016181">
    <property type="entry name" value="Acyl_CoA_acyltransferase"/>
</dbReference>
<reference evidence="16 17" key="1">
    <citation type="submission" date="2019-09" db="EMBL/GenBank/DDBJ databases">
        <title>Pararcticibacter amylolyticus gen. nov., sp. nov., isolated from a rottenly hemp rope, and reclassification of Pedobacter tournemirensis as Pararcticibacter tournemirensis comb. nov.</title>
        <authorList>
            <person name="Cai Y."/>
        </authorList>
    </citation>
    <scope>NUCLEOTIDE SEQUENCE [LARGE SCALE GENOMIC DNA]</scope>
    <source>
        <strain evidence="16 17">TF5-37.2-LB10</strain>
    </source>
</reference>
<gene>
    <name evidence="16" type="ORF">F1649_03425</name>
</gene>
<dbReference type="InterPro" id="IPR024320">
    <property type="entry name" value="LPG_synthase_C"/>
</dbReference>
<evidence type="ECO:0000256" key="12">
    <source>
        <dbReference type="ARBA" id="ARBA00031899"/>
    </source>
</evidence>
<feature type="domain" description="Phosphatidylglycerol lysyltransferase C-terminal" evidence="15">
    <location>
        <begin position="548"/>
        <end position="840"/>
    </location>
</feature>
<evidence type="ECO:0000256" key="3">
    <source>
        <dbReference type="ARBA" id="ARBA00012014"/>
    </source>
</evidence>
<evidence type="ECO:0000256" key="6">
    <source>
        <dbReference type="ARBA" id="ARBA00022679"/>
    </source>
</evidence>
<dbReference type="EMBL" id="VWNE01000004">
    <property type="protein sequence ID" value="KAA8485545.1"/>
    <property type="molecule type" value="Genomic_DNA"/>
</dbReference>
<evidence type="ECO:0000259" key="15">
    <source>
        <dbReference type="Pfam" id="PF09924"/>
    </source>
</evidence>
<dbReference type="InterPro" id="IPR051211">
    <property type="entry name" value="PG_lysyltransferase"/>
</dbReference>
<sequence length="859" mass="97983">MIKQLKSLLIKPKLYLSEITGVLLLILAIYFIKSQGEELKNVGSYIRAGNPFWITSGVILSVAYIILQALMYQASFKAVQLNIKLWDCIILFLKRNFISIFLPGGSITSLAFFTKDIQKETAEDNRTKIHFASTIYGFTGIVSIIILAIPVLIYLAIKGENWQKANQAAAILVFFIVLILYLLISFFKKGWVFRLINRFVPHINTGLRSHPAFKWQFIRVNVYALLIDLVGVAHLYIAMLAMGHEASWKVSLIGYVVATLLLVISPFLRGVGAIEFSLTVILRHYGYTTSEALAITLVYRLFEFWLPVLAGIGSFILRKGNMVLRVVPAFLLFVLGMINIISVLTPSLGYRIRLLRSILTADTIHASNYLVFIVGLLLVITSAFLIRGLKNAWRFAILLCSLSLIGNITKAIDYEESIVALVVIMVLWITRKQYYIKHDKRLQVVGIETSLLILAGVTIYGITGFYFLDKKHFGIDFNLSDSIEHTLFNFVLLDISTLKPLTRFAAAFLDTIRISGILSLGFILYSLLKPYFISVEHNEEDFSRANQLIREYGTSPVDYFKTYDDKLLYFGNRREGLISYKMAGSFAIVLEEPVCKDRNDKIILLEEFDEFCIESGLRPVYYRVEENSLELFEAIGKKSLIIGQEAIVDLETFSLEGKDKKSMRNGLNSLQKKGYKAKIYHPPIKDGILQKLKYVSNDWLKSTNREEIVFTQGMFSWDKLKQQTVITVENDDEQVFGFLNIIPDFAPGEATYDLIRKVEEAPGGVNDALIVALIEYCKSQNYRYLNLGLAPLSGIDQGKDLPEKTLKFVYEKLQQFRHYRGLRDFKEKFGPVWHNKYLIYQHHYDLISLPKALNKVMKP</sequence>
<evidence type="ECO:0000256" key="11">
    <source>
        <dbReference type="ARBA" id="ARBA00023251"/>
    </source>
</evidence>
<keyword evidence="9" id="KW-0443">Lipid metabolism</keyword>
<feature type="transmembrane region" description="Helical" evidence="14">
    <location>
        <begin position="447"/>
        <end position="468"/>
    </location>
</feature>
<keyword evidence="6" id="KW-0808">Transferase</keyword>
<evidence type="ECO:0000313" key="16">
    <source>
        <dbReference type="EMBL" id="KAA8485545.1"/>
    </source>
</evidence>
<feature type="transmembrane region" description="Helical" evidence="14">
    <location>
        <begin position="220"/>
        <end position="240"/>
    </location>
</feature>
<dbReference type="PANTHER" id="PTHR34697">
    <property type="entry name" value="PHOSPHATIDYLGLYCEROL LYSYLTRANSFERASE"/>
    <property type="match status" value="1"/>
</dbReference>
<feature type="transmembrane region" description="Helical" evidence="14">
    <location>
        <begin position="12"/>
        <end position="32"/>
    </location>
</feature>
<dbReference type="GO" id="GO:0005886">
    <property type="term" value="C:plasma membrane"/>
    <property type="evidence" value="ECO:0007669"/>
    <property type="project" value="UniProtKB-SubCell"/>
</dbReference>
<evidence type="ECO:0000256" key="13">
    <source>
        <dbReference type="ARBA" id="ARBA00047540"/>
    </source>
</evidence>
<dbReference type="AlphaFoldDB" id="A0A5M9HGL3"/>
<dbReference type="GO" id="GO:0055091">
    <property type="term" value="P:phospholipid homeostasis"/>
    <property type="evidence" value="ECO:0007669"/>
    <property type="project" value="TreeGrafter"/>
</dbReference>
<organism evidence="16 17">
    <name type="scientific">Arcticibacter tournemirensis</name>
    <dbReference type="NCBI Taxonomy" id="699437"/>
    <lineage>
        <taxon>Bacteria</taxon>
        <taxon>Pseudomonadati</taxon>
        <taxon>Bacteroidota</taxon>
        <taxon>Sphingobacteriia</taxon>
        <taxon>Sphingobacteriales</taxon>
        <taxon>Sphingobacteriaceae</taxon>
        <taxon>Arcticibacter</taxon>
    </lineage>
</organism>
<evidence type="ECO:0000256" key="8">
    <source>
        <dbReference type="ARBA" id="ARBA00022989"/>
    </source>
</evidence>
<evidence type="ECO:0000256" key="7">
    <source>
        <dbReference type="ARBA" id="ARBA00022692"/>
    </source>
</evidence>
<dbReference type="Proteomes" id="UP000322918">
    <property type="component" value="Unassembled WGS sequence"/>
</dbReference>
<name>A0A5M9HGL3_9SPHI</name>
<comment type="catalytic activity">
    <reaction evidence="13">
        <text>L-lysyl-tRNA(Lys) + a 1,2-diacyl-sn-glycero-3-phospho-(1'-sn-glycerol) = a 1,2-diacyl-sn-glycero-3-phospho-1'-(3'-O-L-lysyl)-sn-glycerol + tRNA(Lys)</text>
        <dbReference type="Rhea" id="RHEA:10668"/>
        <dbReference type="Rhea" id="RHEA-COMP:9696"/>
        <dbReference type="Rhea" id="RHEA-COMP:9697"/>
        <dbReference type="ChEBI" id="CHEBI:64716"/>
        <dbReference type="ChEBI" id="CHEBI:75792"/>
        <dbReference type="ChEBI" id="CHEBI:78442"/>
        <dbReference type="ChEBI" id="CHEBI:78529"/>
        <dbReference type="EC" id="2.3.2.3"/>
    </reaction>
</comment>
<dbReference type="InterPro" id="IPR022791">
    <property type="entry name" value="L-PG_synthase/AglD"/>
</dbReference>
<feature type="transmembrane region" description="Helical" evidence="14">
    <location>
        <begin position="93"/>
        <end position="114"/>
    </location>
</feature>
<dbReference type="SUPFAM" id="SSF55729">
    <property type="entry name" value="Acyl-CoA N-acyltransferases (Nat)"/>
    <property type="match status" value="1"/>
</dbReference>
<keyword evidence="10 14" id="KW-0472">Membrane</keyword>
<dbReference type="Pfam" id="PF03706">
    <property type="entry name" value="LPG_synthase_TM"/>
    <property type="match status" value="1"/>
</dbReference>
<dbReference type="GO" id="GO:0046677">
    <property type="term" value="P:response to antibiotic"/>
    <property type="evidence" value="ECO:0007669"/>
    <property type="project" value="UniProtKB-KW"/>
</dbReference>
<evidence type="ECO:0000256" key="2">
    <source>
        <dbReference type="ARBA" id="ARBA00008627"/>
    </source>
</evidence>
<feature type="transmembrane region" description="Helical" evidence="14">
    <location>
        <begin position="369"/>
        <end position="386"/>
    </location>
</feature>
<dbReference type="RefSeq" id="WP_141813564.1">
    <property type="nucleotide sequence ID" value="NZ_VFPL01000001.1"/>
</dbReference>
<accession>A0A5M9HGL3</accession>
<evidence type="ECO:0000256" key="4">
    <source>
        <dbReference type="ARBA" id="ARBA00021546"/>
    </source>
</evidence>
<keyword evidence="7 14" id="KW-0812">Transmembrane</keyword>
<keyword evidence="17" id="KW-1185">Reference proteome</keyword>
<evidence type="ECO:0000256" key="1">
    <source>
        <dbReference type="ARBA" id="ARBA00004651"/>
    </source>
</evidence>
<protein>
    <recommendedName>
        <fullName evidence="4">Phosphatidylglycerol lysyltransferase</fullName>
        <ecNumber evidence="3">2.3.2.3</ecNumber>
    </recommendedName>
    <alternativeName>
        <fullName evidence="12">Lysylphosphatidylglycerol synthase</fullName>
    </alternativeName>
</protein>
<evidence type="ECO:0000256" key="5">
    <source>
        <dbReference type="ARBA" id="ARBA00022475"/>
    </source>
</evidence>
<keyword evidence="5" id="KW-1003">Cell membrane</keyword>
<comment type="caution">
    <text evidence="16">The sequence shown here is derived from an EMBL/GenBank/DDBJ whole genome shotgun (WGS) entry which is preliminary data.</text>
</comment>
<dbReference type="GO" id="GO:0006629">
    <property type="term" value="P:lipid metabolic process"/>
    <property type="evidence" value="ECO:0007669"/>
    <property type="project" value="UniProtKB-KW"/>
</dbReference>
<dbReference type="EC" id="2.3.2.3" evidence="3"/>
<comment type="similarity">
    <text evidence="2">Belongs to the LPG synthase family.</text>
</comment>